<evidence type="ECO:0000313" key="2">
    <source>
        <dbReference type="EMBL" id="RPD66502.1"/>
    </source>
</evidence>
<evidence type="ECO:0000256" key="1">
    <source>
        <dbReference type="SAM" id="MobiDB-lite"/>
    </source>
</evidence>
<keyword evidence="3" id="KW-1185">Reference proteome</keyword>
<name>A0A5C2SRM8_9APHY</name>
<feature type="region of interest" description="Disordered" evidence="1">
    <location>
        <begin position="282"/>
        <end position="304"/>
    </location>
</feature>
<evidence type="ECO:0000313" key="3">
    <source>
        <dbReference type="Proteomes" id="UP000313359"/>
    </source>
</evidence>
<dbReference type="AlphaFoldDB" id="A0A5C2SRM8"/>
<gene>
    <name evidence="2" type="ORF">L227DRAFT_649213</name>
</gene>
<proteinExistence type="predicted"/>
<organism evidence="2 3">
    <name type="scientific">Lentinus tigrinus ALCF2SS1-6</name>
    <dbReference type="NCBI Taxonomy" id="1328759"/>
    <lineage>
        <taxon>Eukaryota</taxon>
        <taxon>Fungi</taxon>
        <taxon>Dikarya</taxon>
        <taxon>Basidiomycota</taxon>
        <taxon>Agaricomycotina</taxon>
        <taxon>Agaricomycetes</taxon>
        <taxon>Polyporales</taxon>
        <taxon>Polyporaceae</taxon>
        <taxon>Lentinus</taxon>
    </lineage>
</organism>
<accession>A0A5C2SRM8</accession>
<protein>
    <submittedName>
        <fullName evidence="2">Uncharacterized protein</fullName>
    </submittedName>
</protein>
<reference evidence="2" key="1">
    <citation type="journal article" date="2018" name="Genome Biol. Evol.">
        <title>Genomics and development of Lentinus tigrinus, a white-rot wood-decaying mushroom with dimorphic fruiting bodies.</title>
        <authorList>
            <person name="Wu B."/>
            <person name="Xu Z."/>
            <person name="Knudson A."/>
            <person name="Carlson A."/>
            <person name="Chen N."/>
            <person name="Kovaka S."/>
            <person name="LaButti K."/>
            <person name="Lipzen A."/>
            <person name="Pennachio C."/>
            <person name="Riley R."/>
            <person name="Schakwitz W."/>
            <person name="Umezawa K."/>
            <person name="Ohm R.A."/>
            <person name="Grigoriev I.V."/>
            <person name="Nagy L.G."/>
            <person name="Gibbons J."/>
            <person name="Hibbett D."/>
        </authorList>
    </citation>
    <scope>NUCLEOTIDE SEQUENCE [LARGE SCALE GENOMIC DNA]</scope>
    <source>
        <strain evidence="2">ALCF2SS1-6</strain>
    </source>
</reference>
<sequence length="396" mass="43998">MFPTLDTLRFNASNILYDSRAEPDLLRWLTYNLETALAHLQAVVSIRSFSLCASLLFASFVLLLHFYPRSLVRTPARVAQARKILQALLTIITPTQSVWPRAYVNLAYFAAATGERSVPLPLQTLYEDVVKQRIELRNPKLHLPLLFRGALARDTDPGLSFVLNIGPRLQMDADHCRKRLIVRTSSVPATSMHTAQNRQDRAVLGPGSSPCCSLFLDIFHQDMPSVSLDCIPPASLHAHLEDLKAALASGSFLMLGLTSLASAATLHQARLATVPFLPRKAKLPQGSGSGSRSSRSKLVQRSTTPLRTSVTQVIDMLKSGGIPVTVEIVQNVSRDYADFMHGYVDNLEQDADVRAQFVREWGMEAWVEERFCTVWEAALVEVGLLEAWTIIVRKPE</sequence>
<dbReference type="EMBL" id="ML122251">
    <property type="protein sequence ID" value="RPD66502.1"/>
    <property type="molecule type" value="Genomic_DNA"/>
</dbReference>
<dbReference type="Proteomes" id="UP000313359">
    <property type="component" value="Unassembled WGS sequence"/>
</dbReference>
<dbReference type="OrthoDB" id="3059868at2759"/>